<evidence type="ECO:0000256" key="3">
    <source>
        <dbReference type="ARBA" id="ARBA00022692"/>
    </source>
</evidence>
<dbReference type="Pfam" id="PF07690">
    <property type="entry name" value="MFS_1"/>
    <property type="match status" value="1"/>
</dbReference>
<evidence type="ECO:0000256" key="5">
    <source>
        <dbReference type="ARBA" id="ARBA00023136"/>
    </source>
</evidence>
<proteinExistence type="inferred from homology"/>
<gene>
    <name evidence="7" type="ORF">LI90_829</name>
</gene>
<dbReference type="PATRIC" id="fig|1469144.10.peg.944"/>
<evidence type="ECO:0000313" key="8">
    <source>
        <dbReference type="Proteomes" id="UP000070188"/>
    </source>
</evidence>
<dbReference type="InterPro" id="IPR036259">
    <property type="entry name" value="MFS_trans_sf"/>
</dbReference>
<evidence type="ECO:0000256" key="2">
    <source>
        <dbReference type="ARBA" id="ARBA00008432"/>
    </source>
</evidence>
<reference evidence="8" key="1">
    <citation type="submission" date="2015-04" db="EMBL/GenBank/DDBJ databases">
        <title>Physiological reanalysis, assessment of diazotrophy, and genome sequences of multiple isolates of Streptomyces thermoautotrophicus.</title>
        <authorList>
            <person name="MacKellar D.C."/>
            <person name="Lieber L."/>
            <person name="Norman J."/>
            <person name="Bolger A."/>
            <person name="Tobin C."/>
            <person name="Murray J.W."/>
            <person name="Chang R."/>
            <person name="Ford T."/>
            <person name="Nguyen P.Q."/>
            <person name="Woodward J."/>
            <person name="Permingeat H."/>
            <person name="Joshi N.S."/>
            <person name="Silver P.A."/>
            <person name="Usadel B."/>
            <person name="Rutherford A.W."/>
            <person name="Friesen M."/>
            <person name="Prell J."/>
        </authorList>
    </citation>
    <scope>NUCLEOTIDE SEQUENCE [LARGE SCALE GENOMIC DNA]</scope>
    <source>
        <strain evidence="8">H1</strain>
    </source>
</reference>
<keyword evidence="5 6" id="KW-0472">Membrane</keyword>
<comment type="subcellular location">
    <subcellularLocation>
        <location evidence="1">Membrane</location>
        <topology evidence="1">Multi-pass membrane protein</topology>
    </subcellularLocation>
</comment>
<organism evidence="7 8">
    <name type="scientific">Carbonactinospora thermoautotrophica</name>
    <dbReference type="NCBI Taxonomy" id="1469144"/>
    <lineage>
        <taxon>Bacteria</taxon>
        <taxon>Bacillati</taxon>
        <taxon>Actinomycetota</taxon>
        <taxon>Actinomycetes</taxon>
        <taxon>Kitasatosporales</taxon>
        <taxon>Carbonactinosporaceae</taxon>
        <taxon>Carbonactinospora</taxon>
    </lineage>
</organism>
<name>A0A132MN89_9ACTN</name>
<dbReference type="AlphaFoldDB" id="A0A132MN89"/>
<dbReference type="InterPro" id="IPR011701">
    <property type="entry name" value="MFS"/>
</dbReference>
<feature type="transmembrane region" description="Helical" evidence="6">
    <location>
        <begin position="113"/>
        <end position="133"/>
    </location>
</feature>
<feature type="transmembrane region" description="Helical" evidence="6">
    <location>
        <begin position="284"/>
        <end position="302"/>
    </location>
</feature>
<dbReference type="Gene3D" id="1.20.1250.20">
    <property type="entry name" value="MFS general substrate transporter like domains"/>
    <property type="match status" value="1"/>
</dbReference>
<evidence type="ECO:0000256" key="1">
    <source>
        <dbReference type="ARBA" id="ARBA00004141"/>
    </source>
</evidence>
<feature type="transmembrane region" description="Helical" evidence="6">
    <location>
        <begin position="173"/>
        <end position="194"/>
    </location>
</feature>
<comment type="similarity">
    <text evidence="2">Belongs to the major facilitator superfamily. Nitrate/nitrite porter (TC 2.A.1.8) family.</text>
</comment>
<dbReference type="CDD" id="cd17341">
    <property type="entry name" value="MFS_NRT2_like"/>
    <property type="match status" value="1"/>
</dbReference>
<feature type="transmembrane region" description="Helical" evidence="6">
    <location>
        <begin position="339"/>
        <end position="359"/>
    </location>
</feature>
<accession>A0A132MN89</accession>
<evidence type="ECO:0000313" key="7">
    <source>
        <dbReference type="EMBL" id="KWW99195.1"/>
    </source>
</evidence>
<evidence type="ECO:0000256" key="4">
    <source>
        <dbReference type="ARBA" id="ARBA00022989"/>
    </source>
</evidence>
<protein>
    <submittedName>
        <fullName evidence="7">Major facilitator superfamily MFS_1</fullName>
    </submittedName>
</protein>
<feature type="transmembrane region" description="Helical" evidence="6">
    <location>
        <begin position="426"/>
        <end position="449"/>
    </location>
</feature>
<feature type="transmembrane region" description="Helical" evidence="6">
    <location>
        <begin position="139"/>
        <end position="161"/>
    </location>
</feature>
<keyword evidence="3 6" id="KW-0812">Transmembrane</keyword>
<feature type="transmembrane region" description="Helical" evidence="6">
    <location>
        <begin position="47"/>
        <end position="71"/>
    </location>
</feature>
<evidence type="ECO:0000256" key="6">
    <source>
        <dbReference type="SAM" id="Phobius"/>
    </source>
</evidence>
<comment type="caution">
    <text evidence="7">The sequence shown here is derived from an EMBL/GenBank/DDBJ whole genome shotgun (WGS) entry which is preliminary data.</text>
</comment>
<dbReference type="SUPFAM" id="SSF103473">
    <property type="entry name" value="MFS general substrate transporter"/>
    <property type="match status" value="1"/>
</dbReference>
<keyword evidence="8" id="KW-1185">Reference proteome</keyword>
<dbReference type="Proteomes" id="UP000070188">
    <property type="component" value="Unassembled WGS sequence"/>
</dbReference>
<dbReference type="PANTHER" id="PTHR23515">
    <property type="entry name" value="HIGH-AFFINITY NITRATE TRANSPORTER 2.3"/>
    <property type="match status" value="1"/>
</dbReference>
<dbReference type="GO" id="GO:0016020">
    <property type="term" value="C:membrane"/>
    <property type="evidence" value="ECO:0007669"/>
    <property type="project" value="UniProtKB-SubCell"/>
</dbReference>
<dbReference type="RefSeq" id="WP_096058954.1">
    <property type="nucleotide sequence ID" value="NZ_LAXD01000001.1"/>
</dbReference>
<feature type="transmembrane region" description="Helical" evidence="6">
    <location>
        <begin position="314"/>
        <end position="333"/>
    </location>
</feature>
<keyword evidence="4 6" id="KW-1133">Transmembrane helix</keyword>
<feature type="transmembrane region" description="Helical" evidence="6">
    <location>
        <begin position="249"/>
        <end position="269"/>
    </location>
</feature>
<feature type="transmembrane region" description="Helical" evidence="6">
    <location>
        <begin position="206"/>
        <end position="228"/>
    </location>
</feature>
<dbReference type="OrthoDB" id="9771451at2"/>
<dbReference type="InterPro" id="IPR044772">
    <property type="entry name" value="NO3_transporter"/>
</dbReference>
<dbReference type="GO" id="GO:0015112">
    <property type="term" value="F:nitrate transmembrane transporter activity"/>
    <property type="evidence" value="ECO:0007669"/>
    <property type="project" value="InterPro"/>
</dbReference>
<dbReference type="STRING" id="1469144.LI90_829"/>
<sequence>MTELLNRPVPTVSTPSGRRRGRWIEVWDPENEAFWATTGRRVARRNLIFSIFAEHLGFTTWLLWSAVVVFLPQAGFTFSVSQLFWLLAVPNLVGSFLRLPYTFAVPKFGGRNWTVVSALLLLIPTGLLVVAVSDPDTPYWFFLLAAATAGVGGGNFASSMANISFFYPEKEKGFALGLNAAGGNIGTAVVQLVVPVVVTLGSGVTVAYAGLAWMPFIVLAAVGAWLFMDNLAMARSDFKTQAAAAKRSHTWVMSFLYIGTFGSFIGYSAAMPLLLKTQFPGTNAVSYAFAGALIGSVARPFGGWLSDKLGGARVTFATFLVMGAGVLGVMYAVEGAKNLPLFLASFAVLFAATGVGNGSTYRMIPAIFRAWGEREASRPGGPSRAEALAAGRREAAAAIGISSAVGAFGGFLINQQFAASIKATGGVSQALIVFIAFYAICLAVTWFCYLRRRFLVARVPSLAEATV</sequence>
<feature type="transmembrane region" description="Helical" evidence="6">
    <location>
        <begin position="395"/>
        <end position="414"/>
    </location>
</feature>
<feature type="transmembrane region" description="Helical" evidence="6">
    <location>
        <begin position="83"/>
        <end position="101"/>
    </location>
</feature>
<dbReference type="EMBL" id="LAXD01000001">
    <property type="protein sequence ID" value="KWW99195.1"/>
    <property type="molecule type" value="Genomic_DNA"/>
</dbReference>